<evidence type="ECO:0000313" key="2">
    <source>
        <dbReference type="EMBL" id="ADV66160.1"/>
    </source>
</evidence>
<keyword evidence="1" id="KW-0472">Membrane</keyword>
<keyword evidence="3" id="KW-1185">Reference proteome</keyword>
<sequence precursor="true">MNLYRQLMGAVGLMIGFGLYAFADRLSPPWNSVLIGALLAALGVTTFVYARGERWIQVLGVILIAYGALRAFVLH</sequence>
<protein>
    <submittedName>
        <fullName evidence="2">Uncharacterized protein</fullName>
    </submittedName>
</protein>
<dbReference type="OrthoDB" id="73780at2"/>
<feature type="transmembrane region" description="Helical" evidence="1">
    <location>
        <begin position="6"/>
        <end position="23"/>
    </location>
</feature>
<organism evidence="2 3">
    <name type="scientific">Deinococcus maricopensis (strain DSM 21211 / LMG 22137 / NRRL B-23946 / LB-34)</name>
    <dbReference type="NCBI Taxonomy" id="709986"/>
    <lineage>
        <taxon>Bacteria</taxon>
        <taxon>Thermotogati</taxon>
        <taxon>Deinococcota</taxon>
        <taxon>Deinococci</taxon>
        <taxon>Deinococcales</taxon>
        <taxon>Deinococcaceae</taxon>
        <taxon>Deinococcus</taxon>
    </lineage>
</organism>
<feature type="transmembrane region" description="Helical" evidence="1">
    <location>
        <begin position="55"/>
        <end position="73"/>
    </location>
</feature>
<evidence type="ECO:0000313" key="3">
    <source>
        <dbReference type="Proteomes" id="UP000008635"/>
    </source>
</evidence>
<dbReference type="STRING" id="709986.Deima_0501"/>
<proteinExistence type="predicted"/>
<reference evidence="3" key="2">
    <citation type="submission" date="2011-01" db="EMBL/GenBank/DDBJ databases">
        <title>The complete genome of Deinococcus maricopensis DSM 21211.</title>
        <authorList>
            <consortium name="US DOE Joint Genome Institute (JGI-PGF)"/>
            <person name="Lucas S."/>
            <person name="Copeland A."/>
            <person name="Lapidus A."/>
            <person name="Goodwin L."/>
            <person name="Pitluck S."/>
            <person name="Kyrpides N."/>
            <person name="Mavromatis K."/>
            <person name="Pagani I."/>
            <person name="Ivanova N."/>
            <person name="Ovchinnikova G."/>
            <person name="Zeytun A."/>
            <person name="Detter J.C."/>
            <person name="Han C."/>
            <person name="Land M."/>
            <person name="Hauser L."/>
            <person name="Markowitz V."/>
            <person name="Cheng J.-F."/>
            <person name="Hugenholtz P."/>
            <person name="Woyke T."/>
            <person name="Wu D."/>
            <person name="Pukall R."/>
            <person name="Gehrich-Schroeter G."/>
            <person name="Brambilla E."/>
            <person name="Klenk H.-P."/>
            <person name="Eisen J.A."/>
        </authorList>
    </citation>
    <scope>NUCLEOTIDE SEQUENCE [LARGE SCALE GENOMIC DNA]</scope>
    <source>
        <strain evidence="3">DSM 21211 / LMG 22137 / NRRL B-23946 / LB-34</strain>
    </source>
</reference>
<dbReference type="Proteomes" id="UP000008635">
    <property type="component" value="Chromosome"/>
</dbReference>
<evidence type="ECO:0000256" key="1">
    <source>
        <dbReference type="SAM" id="Phobius"/>
    </source>
</evidence>
<dbReference type="AlphaFoldDB" id="E8U521"/>
<name>E8U521_DEIML</name>
<dbReference type="HOGENOM" id="CLU_2632262_0_0_0"/>
<keyword evidence="1" id="KW-1133">Transmembrane helix</keyword>
<dbReference type="RefSeq" id="WP_013555665.1">
    <property type="nucleotide sequence ID" value="NC_014958.1"/>
</dbReference>
<dbReference type="KEGG" id="dmr:Deima_0501"/>
<keyword evidence="1" id="KW-0812">Transmembrane</keyword>
<reference evidence="2 3" key="1">
    <citation type="journal article" date="2011" name="Stand. Genomic Sci.">
        <title>Complete genome sequence of Deinococcus maricopensis type strain (LB-34).</title>
        <authorList>
            <person name="Pukall R."/>
            <person name="Zeytun A."/>
            <person name="Lucas S."/>
            <person name="Lapidus A."/>
            <person name="Hammon N."/>
            <person name="Deshpande S."/>
            <person name="Nolan M."/>
            <person name="Cheng J.F."/>
            <person name="Pitluck S."/>
            <person name="Liolios K."/>
            <person name="Pagani I."/>
            <person name="Mikhailova N."/>
            <person name="Ivanova N."/>
            <person name="Mavromatis K."/>
            <person name="Pati A."/>
            <person name="Tapia R."/>
            <person name="Han C."/>
            <person name="Goodwin L."/>
            <person name="Chen A."/>
            <person name="Palaniappan K."/>
            <person name="Land M."/>
            <person name="Hauser L."/>
            <person name="Chang Y.J."/>
            <person name="Jeffries C.D."/>
            <person name="Brambilla E.M."/>
            <person name="Rohde M."/>
            <person name="Goker M."/>
            <person name="Detter J.C."/>
            <person name="Woyke T."/>
            <person name="Bristow J."/>
            <person name="Eisen J.A."/>
            <person name="Markowitz V."/>
            <person name="Hugenholtz P."/>
            <person name="Kyrpides N.C."/>
            <person name="Klenk H.P."/>
        </authorList>
    </citation>
    <scope>NUCLEOTIDE SEQUENCE [LARGE SCALE GENOMIC DNA]</scope>
    <source>
        <strain evidence="3">DSM 21211 / LMG 22137 / NRRL B-23946 / LB-34</strain>
    </source>
</reference>
<gene>
    <name evidence="2" type="ordered locus">Deima_0501</name>
</gene>
<feature type="transmembrane region" description="Helical" evidence="1">
    <location>
        <begin position="30"/>
        <end position="49"/>
    </location>
</feature>
<dbReference type="EMBL" id="CP002454">
    <property type="protein sequence ID" value="ADV66160.1"/>
    <property type="molecule type" value="Genomic_DNA"/>
</dbReference>
<accession>E8U521</accession>